<evidence type="ECO:0000313" key="3">
    <source>
        <dbReference type="Proteomes" id="UP000016033"/>
    </source>
</evidence>
<reference evidence="2 3" key="1">
    <citation type="journal article" date="2013" name="Genome Announc.">
        <title>Whole-genome sequences of five oyster-associated bacteria show potential for crude oil hydrocarbon degradation.</title>
        <authorList>
            <person name="Chauhan A."/>
            <person name="Green S."/>
            <person name="Pathak A."/>
            <person name="Thomas J."/>
            <person name="Venkatramanan R."/>
        </authorList>
    </citation>
    <scope>NUCLEOTIDE SEQUENCE [LARGE SCALE GENOMIC DNA]</scope>
    <source>
        <strain evidence="2 3">MF109</strain>
    </source>
</reference>
<protein>
    <submittedName>
        <fullName evidence="2">Uncharacterized protein</fullName>
    </submittedName>
</protein>
<gene>
    <name evidence="2" type="ORF">L687_12315</name>
</gene>
<comment type="caution">
    <text evidence="2">The sequence shown here is derived from an EMBL/GenBank/DDBJ whole genome shotgun (WGS) entry which is preliminary data.</text>
</comment>
<evidence type="ECO:0000256" key="1">
    <source>
        <dbReference type="SAM" id="MobiDB-lite"/>
    </source>
</evidence>
<evidence type="ECO:0000313" key="2">
    <source>
        <dbReference type="EMBL" id="EQM83397.1"/>
    </source>
</evidence>
<sequence length="107" mass="11657">MTTTENYHHVELKLEGGELHRGFTCTAPEDAPCRRRPKDADRRESWTAEEATESGHPCWAYEWVGAVGIEDAIIGTVDDQVLASVPVTISFEEGVGIEPITTAGEAS</sequence>
<accession>T5KUG5</accession>
<dbReference type="PATRIC" id="fig|1333857.3.peg.695"/>
<dbReference type="RefSeq" id="WP_021198676.1">
    <property type="nucleotide sequence ID" value="NZ_ATAO01000079.1"/>
</dbReference>
<proteinExistence type="predicted"/>
<dbReference type="AlphaFoldDB" id="T5KUG5"/>
<organism evidence="2 3">
    <name type="scientific">Microbacterium maritypicum MF109</name>
    <dbReference type="NCBI Taxonomy" id="1333857"/>
    <lineage>
        <taxon>Bacteria</taxon>
        <taxon>Bacillati</taxon>
        <taxon>Actinomycetota</taxon>
        <taxon>Actinomycetes</taxon>
        <taxon>Micrococcales</taxon>
        <taxon>Microbacteriaceae</taxon>
        <taxon>Microbacterium</taxon>
    </lineage>
</organism>
<feature type="region of interest" description="Disordered" evidence="1">
    <location>
        <begin position="27"/>
        <end position="52"/>
    </location>
</feature>
<dbReference type="EMBL" id="ATAO01000079">
    <property type="protein sequence ID" value="EQM83397.1"/>
    <property type="molecule type" value="Genomic_DNA"/>
</dbReference>
<dbReference type="Proteomes" id="UP000016033">
    <property type="component" value="Unassembled WGS sequence"/>
</dbReference>
<name>T5KUG5_MICMQ</name>